<dbReference type="RefSeq" id="WP_139184821.1">
    <property type="nucleotide sequence ID" value="NZ_FOEH01000003.1"/>
</dbReference>
<dbReference type="EMBL" id="FOEH01000003">
    <property type="protein sequence ID" value="SEQ49561.1"/>
    <property type="molecule type" value="Genomic_DNA"/>
</dbReference>
<evidence type="ECO:0000313" key="3">
    <source>
        <dbReference type="Proteomes" id="UP000198733"/>
    </source>
</evidence>
<dbReference type="PANTHER" id="PTHR43415:SF3">
    <property type="entry name" value="GNAT-FAMILY ACETYLTRANSFERASE"/>
    <property type="match status" value="1"/>
</dbReference>
<feature type="non-terminal residue" evidence="2">
    <location>
        <position position="100"/>
    </location>
</feature>
<dbReference type="InterPro" id="IPR016181">
    <property type="entry name" value="Acyl_CoA_acyltransferase"/>
</dbReference>
<dbReference type="Proteomes" id="UP000198733">
    <property type="component" value="Unassembled WGS sequence"/>
</dbReference>
<comment type="caution">
    <text evidence="2">The sequence shown here is derived from an EMBL/GenBank/DDBJ whole genome shotgun (WGS) entry which is preliminary data.</text>
</comment>
<protein>
    <submittedName>
        <fullName evidence="2">Acetyltransferase (GNAT) domain-containing protein</fullName>
    </submittedName>
</protein>
<sequence>MLKGKRLTLRPVVEEDWELRFKWLSDPEINSTLPSGNGIPLTPNTVRERTRKYAESNDKSVYFTIINKEDKSIGNAQLYKINPWNRNAELGLWIGEKSEW</sequence>
<evidence type="ECO:0000313" key="2">
    <source>
        <dbReference type="EMBL" id="SEQ49561.1"/>
    </source>
</evidence>
<reference evidence="2 3" key="1">
    <citation type="submission" date="2016-10" db="EMBL/GenBank/DDBJ databases">
        <authorList>
            <person name="Varghese N."/>
            <person name="Submissions S."/>
        </authorList>
    </citation>
    <scope>NUCLEOTIDE SEQUENCE [LARGE SCALE GENOMIC DNA]</scope>
    <source>
        <strain evidence="2 3">CGMCC 1.7734</strain>
    </source>
</reference>
<evidence type="ECO:0000259" key="1">
    <source>
        <dbReference type="Pfam" id="PF13302"/>
    </source>
</evidence>
<dbReference type="PANTHER" id="PTHR43415">
    <property type="entry name" value="SPERMIDINE N(1)-ACETYLTRANSFERASE"/>
    <property type="match status" value="1"/>
</dbReference>
<dbReference type="SUPFAM" id="SSF55729">
    <property type="entry name" value="Acyl-CoA N-acyltransferases (Nat)"/>
    <property type="match status" value="1"/>
</dbReference>
<name>A0A1H9GHK9_9BACI</name>
<dbReference type="Gene3D" id="3.40.630.30">
    <property type="match status" value="1"/>
</dbReference>
<dbReference type="Pfam" id="PF13302">
    <property type="entry name" value="Acetyltransf_3"/>
    <property type="match status" value="1"/>
</dbReference>
<proteinExistence type="predicted"/>
<keyword evidence="3" id="KW-1185">Reference proteome</keyword>
<organism evidence="2 3">
    <name type="scientific">Virgibacillus subterraneus</name>
    <dbReference type="NCBI Taxonomy" id="621109"/>
    <lineage>
        <taxon>Bacteria</taxon>
        <taxon>Bacillati</taxon>
        <taxon>Bacillota</taxon>
        <taxon>Bacilli</taxon>
        <taxon>Bacillales</taxon>
        <taxon>Bacillaceae</taxon>
        <taxon>Virgibacillus</taxon>
    </lineage>
</organism>
<feature type="domain" description="N-acetyltransferase" evidence="1">
    <location>
        <begin position="6"/>
        <end position="99"/>
    </location>
</feature>
<accession>A0A1H9GHK9</accession>
<gene>
    <name evidence="2" type="ORF">SAMN05216232_2615</name>
</gene>
<dbReference type="InterPro" id="IPR000182">
    <property type="entry name" value="GNAT_dom"/>
</dbReference>